<evidence type="ECO:0000313" key="2">
    <source>
        <dbReference type="EMBL" id="KAA6363485.1"/>
    </source>
</evidence>
<proteinExistence type="predicted"/>
<evidence type="ECO:0000256" key="1">
    <source>
        <dbReference type="SAM" id="MobiDB-lite"/>
    </source>
</evidence>
<evidence type="ECO:0000313" key="3">
    <source>
        <dbReference type="Proteomes" id="UP000324800"/>
    </source>
</evidence>
<sequence>MVEPYISDKETQWDMEKDFGCEQIEQGNREITLQNAWTRGSTKPSKSNGLCNISRPQISISPHH</sequence>
<feature type="region of interest" description="Disordered" evidence="1">
    <location>
        <begin position="39"/>
        <end position="64"/>
    </location>
</feature>
<reference evidence="2 3" key="1">
    <citation type="submission" date="2019-03" db="EMBL/GenBank/DDBJ databases">
        <title>Single cell metagenomics reveals metabolic interactions within the superorganism composed of flagellate Streblomastix strix and complex community of Bacteroidetes bacteria on its surface.</title>
        <authorList>
            <person name="Treitli S.C."/>
            <person name="Kolisko M."/>
            <person name="Husnik F."/>
            <person name="Keeling P."/>
            <person name="Hampl V."/>
        </authorList>
    </citation>
    <scope>NUCLEOTIDE SEQUENCE [LARGE SCALE GENOMIC DNA]</scope>
    <source>
        <strain evidence="2">ST1C</strain>
    </source>
</reference>
<gene>
    <name evidence="2" type="ORF">EZS28_040987</name>
</gene>
<name>A0A5J4U1A6_9EUKA</name>
<dbReference type="Proteomes" id="UP000324800">
    <property type="component" value="Unassembled WGS sequence"/>
</dbReference>
<comment type="caution">
    <text evidence="2">The sequence shown here is derived from an EMBL/GenBank/DDBJ whole genome shotgun (WGS) entry which is preliminary data.</text>
</comment>
<dbReference type="AlphaFoldDB" id="A0A5J4U1A6"/>
<organism evidence="2 3">
    <name type="scientific">Streblomastix strix</name>
    <dbReference type="NCBI Taxonomy" id="222440"/>
    <lineage>
        <taxon>Eukaryota</taxon>
        <taxon>Metamonada</taxon>
        <taxon>Preaxostyla</taxon>
        <taxon>Oxymonadida</taxon>
        <taxon>Streblomastigidae</taxon>
        <taxon>Streblomastix</taxon>
    </lineage>
</organism>
<dbReference type="EMBL" id="SNRW01022854">
    <property type="protein sequence ID" value="KAA6363485.1"/>
    <property type="molecule type" value="Genomic_DNA"/>
</dbReference>
<feature type="non-terminal residue" evidence="2">
    <location>
        <position position="64"/>
    </location>
</feature>
<accession>A0A5J4U1A6</accession>
<protein>
    <submittedName>
        <fullName evidence="2">Uncharacterized protein</fullName>
    </submittedName>
</protein>